<protein>
    <submittedName>
        <fullName evidence="2">Uncharacterized protein</fullName>
    </submittedName>
</protein>
<dbReference type="WBParaSite" id="ACRNAN_scaffold2820.g22267.t1">
    <property type="protein sequence ID" value="ACRNAN_scaffold2820.g22267.t1"/>
    <property type="gene ID" value="ACRNAN_scaffold2820.g22267"/>
</dbReference>
<accession>A0A914DIQ8</accession>
<keyword evidence="1" id="KW-1185">Reference proteome</keyword>
<dbReference type="AlphaFoldDB" id="A0A914DIQ8"/>
<proteinExistence type="predicted"/>
<dbReference type="Proteomes" id="UP000887540">
    <property type="component" value="Unplaced"/>
</dbReference>
<evidence type="ECO:0000313" key="1">
    <source>
        <dbReference type="Proteomes" id="UP000887540"/>
    </source>
</evidence>
<name>A0A914DIQ8_9BILA</name>
<organism evidence="1 2">
    <name type="scientific">Acrobeloides nanus</name>
    <dbReference type="NCBI Taxonomy" id="290746"/>
    <lineage>
        <taxon>Eukaryota</taxon>
        <taxon>Metazoa</taxon>
        <taxon>Ecdysozoa</taxon>
        <taxon>Nematoda</taxon>
        <taxon>Chromadorea</taxon>
        <taxon>Rhabditida</taxon>
        <taxon>Tylenchina</taxon>
        <taxon>Cephalobomorpha</taxon>
        <taxon>Cephaloboidea</taxon>
        <taxon>Cephalobidae</taxon>
        <taxon>Acrobeloides</taxon>
    </lineage>
</organism>
<reference evidence="2" key="1">
    <citation type="submission" date="2022-11" db="UniProtKB">
        <authorList>
            <consortium name="WormBaseParasite"/>
        </authorList>
    </citation>
    <scope>IDENTIFICATION</scope>
</reference>
<sequence length="70" mass="8059">MFVQVCNGAGINCMDNFIKRMVTFFFQLRAYRIYAASDPEVCLNPIRMSDLDSASSDVRSRIRSKFQIDV</sequence>
<evidence type="ECO:0000313" key="2">
    <source>
        <dbReference type="WBParaSite" id="ACRNAN_scaffold2820.g22267.t1"/>
    </source>
</evidence>